<dbReference type="Proteomes" id="UP001153334">
    <property type="component" value="Unassembled WGS sequence"/>
</dbReference>
<accession>A0ACC2J3Z5</accession>
<protein>
    <submittedName>
        <fullName evidence="1">Uncharacterized protein</fullName>
    </submittedName>
</protein>
<comment type="caution">
    <text evidence="1">The sequence shown here is derived from an EMBL/GenBank/DDBJ whole genome shotgun (WGS) entry which is preliminary data.</text>
</comment>
<name>A0ACC2J3Z5_9PEZI</name>
<gene>
    <name evidence="1" type="ORF">ONZ43_g1603</name>
</gene>
<dbReference type="EMBL" id="JAPESX010000287">
    <property type="protein sequence ID" value="KAJ8122116.1"/>
    <property type="molecule type" value="Genomic_DNA"/>
</dbReference>
<evidence type="ECO:0000313" key="1">
    <source>
        <dbReference type="EMBL" id="KAJ8122116.1"/>
    </source>
</evidence>
<proteinExistence type="predicted"/>
<evidence type="ECO:0000313" key="2">
    <source>
        <dbReference type="Proteomes" id="UP001153334"/>
    </source>
</evidence>
<reference evidence="1" key="1">
    <citation type="submission" date="2022-11" db="EMBL/GenBank/DDBJ databases">
        <title>Genome Sequence of Nemania bipapillata.</title>
        <authorList>
            <person name="Buettner E."/>
        </authorList>
    </citation>
    <scope>NUCLEOTIDE SEQUENCE</scope>
    <source>
        <strain evidence="1">CP14</strain>
    </source>
</reference>
<sequence length="431" mass="48919">MMAALVKTSEVVQEMARTCPPTDEGIRRRCTYCEAKGRYTCNGCVSARYCSRVCQAKDWPVHQLLCSGSSEFTKTPRPSPAHVVAILFPAERARPRFIWLEQFSQSDYLFPIIDCWLQPYARHANMIADMNALLEEAGHNTAGHGLAMIGIHEKPLRNVPINTSIVGLGKPGQMKTWFGNQIIVGRKPNAIGTRGMTLDDVNFRDFRHAVDLYCHHPLNLCVINPERYRFPVVPGVIIHCDGALERFKRFGLHSRVGRVVVRRDQARTPSTAEGGILQGPCIGLTKLGLEWSYRQHAAQQEWLEMDIKGRNLLNLSAKHMVYRINRRSDRCCAHPVRNAGTIIVFDHLGNTIDPAQIQVINTYFQHISESIGRSTTDRLKNEATEQESEQKPRPLGCATIQPSVEDFQDFWDRWKHNEEIQVQEARLVVTD</sequence>
<organism evidence="1 2">
    <name type="scientific">Nemania bipapillata</name>
    <dbReference type="NCBI Taxonomy" id="110536"/>
    <lineage>
        <taxon>Eukaryota</taxon>
        <taxon>Fungi</taxon>
        <taxon>Dikarya</taxon>
        <taxon>Ascomycota</taxon>
        <taxon>Pezizomycotina</taxon>
        <taxon>Sordariomycetes</taxon>
        <taxon>Xylariomycetidae</taxon>
        <taxon>Xylariales</taxon>
        <taxon>Xylariaceae</taxon>
        <taxon>Nemania</taxon>
    </lineage>
</organism>
<keyword evidence="2" id="KW-1185">Reference proteome</keyword>